<evidence type="ECO:0000313" key="14">
    <source>
        <dbReference type="EMBL" id="MCE2593381.1"/>
    </source>
</evidence>
<dbReference type="PANTHER" id="PTHR32089:SF117">
    <property type="entry name" value="METHYL ACCEPTING SENSORY TRANSDUCER WITH CACHE_1 SMALL MOLECULE BINDING DOMAIN"/>
    <property type="match status" value="1"/>
</dbReference>
<dbReference type="Proteomes" id="UP001201273">
    <property type="component" value="Unassembled WGS sequence"/>
</dbReference>
<keyword evidence="4 11" id="KW-0812">Transmembrane</keyword>
<feature type="domain" description="HAMP" evidence="13">
    <location>
        <begin position="295"/>
        <end position="349"/>
    </location>
</feature>
<evidence type="ECO:0000259" key="13">
    <source>
        <dbReference type="PROSITE" id="PS50885"/>
    </source>
</evidence>
<accession>A0ABS8W799</accession>
<gene>
    <name evidence="14" type="ORF">K6Y31_00920</name>
</gene>
<keyword evidence="10" id="KW-0175">Coiled coil</keyword>
<dbReference type="SMART" id="SM00283">
    <property type="entry name" value="MA"/>
    <property type="match status" value="1"/>
</dbReference>
<name>A0ABS8W799_9GAMM</name>
<comment type="similarity">
    <text evidence="8">Belongs to the methyl-accepting chemotaxis (MCP) protein family.</text>
</comment>
<keyword evidence="3" id="KW-0145">Chemotaxis</keyword>
<evidence type="ECO:0000256" key="8">
    <source>
        <dbReference type="ARBA" id="ARBA00029447"/>
    </source>
</evidence>
<dbReference type="PRINTS" id="PR00260">
    <property type="entry name" value="CHEMTRNSDUCR"/>
</dbReference>
<dbReference type="InterPro" id="IPR029151">
    <property type="entry name" value="Sensor-like_sf"/>
</dbReference>
<dbReference type="CDD" id="cd11386">
    <property type="entry name" value="MCP_signal"/>
    <property type="match status" value="1"/>
</dbReference>
<evidence type="ECO:0000256" key="5">
    <source>
        <dbReference type="ARBA" id="ARBA00022989"/>
    </source>
</evidence>
<proteinExistence type="inferred from homology"/>
<evidence type="ECO:0000256" key="2">
    <source>
        <dbReference type="ARBA" id="ARBA00022475"/>
    </source>
</evidence>
<reference evidence="14 15" key="1">
    <citation type="journal article" date="2022" name="Environ. Microbiol. Rep.">
        <title>Eco-phylogenetic analyses reveal divergent evolution of vitamin B12 metabolism in the marine bacterial family 'Psychromonadaceae'.</title>
        <authorList>
            <person name="Jin X."/>
            <person name="Yang Y."/>
            <person name="Cao H."/>
            <person name="Gao B."/>
            <person name="Zhao Z."/>
        </authorList>
    </citation>
    <scope>NUCLEOTIDE SEQUENCE [LARGE SCALE GENOMIC DNA]</scope>
    <source>
        <strain evidence="14 15">MKS20</strain>
    </source>
</reference>
<dbReference type="InterPro" id="IPR004090">
    <property type="entry name" value="Chemotax_Me-accpt_rcpt"/>
</dbReference>
<keyword evidence="2" id="KW-1003">Cell membrane</keyword>
<evidence type="ECO:0000256" key="9">
    <source>
        <dbReference type="PROSITE-ProRule" id="PRU00284"/>
    </source>
</evidence>
<feature type="coiled-coil region" evidence="10">
    <location>
        <begin position="516"/>
        <end position="543"/>
    </location>
</feature>
<dbReference type="Pfam" id="PF00672">
    <property type="entry name" value="HAMP"/>
    <property type="match status" value="1"/>
</dbReference>
<evidence type="ECO:0000256" key="1">
    <source>
        <dbReference type="ARBA" id="ARBA00004651"/>
    </source>
</evidence>
<dbReference type="SMART" id="SM00304">
    <property type="entry name" value="HAMP"/>
    <property type="match status" value="1"/>
</dbReference>
<evidence type="ECO:0000256" key="7">
    <source>
        <dbReference type="ARBA" id="ARBA00023224"/>
    </source>
</evidence>
<protein>
    <submittedName>
        <fullName evidence="14">Methyl-accepting chemotaxis protein</fullName>
    </submittedName>
</protein>
<evidence type="ECO:0000256" key="11">
    <source>
        <dbReference type="SAM" id="Phobius"/>
    </source>
</evidence>
<keyword evidence="6 11" id="KW-0472">Membrane</keyword>
<feature type="transmembrane region" description="Helical" evidence="11">
    <location>
        <begin position="271"/>
        <end position="294"/>
    </location>
</feature>
<sequence>MKVAWKVVGASSLVLAITITLLSWYQYSEMTQNLKAQSHSAVQESSSALSQQITHWLNGKIDIINIMAQVIDADFNKDNIQKTFDSPLLKQEFLLIFGGLDTDGIAMTNDPTWQPKDWDARKRPWYNVARNSREAAITEPYADAVTKDILISVVAKFSDKGDFKGAFGGDLSLKTVSEALNTVNFNGSGYAFLLSGAGKVISHPNGDFNGKDYSQVFGGKKIALNQGINEVEINDNAYWVSFIPLKDLKGLDWYLAVVVDEDIVMASADVIAWQSLLGGIISVIIGIVIIGSVMQSILKPIGLLSSSLLEINSGNGDLTKRLPVISKDEFGEVANQFNLFIGQLQQMITNVKSISYDIRQSTDLTSQESQKAESELATQLAELDQLATAMNQMASSAVEVANSAQVAAQSAQTADTETANGVKIVSNASLSIKNLASEMDQAVATVVELAKYSDNIESILLVITGIAEQTNLLALNAAIEAARAGETGRGFAVVADEVRSLASRTQKSTSEIKTMIEQLQSGVREAETKIKQSREMANDTSEEAGKANQALDVIRTAILQINDMNLQIAAAAEQQSATSEEINRNTTNIRDISQEVSNGALEQVNHCQAMTQQVSEQDTLLSQFKV</sequence>
<comment type="caution">
    <text evidence="14">The sequence shown here is derived from an EMBL/GenBank/DDBJ whole genome shotgun (WGS) entry which is preliminary data.</text>
</comment>
<keyword evidence="5 11" id="KW-1133">Transmembrane helix</keyword>
<evidence type="ECO:0000256" key="6">
    <source>
        <dbReference type="ARBA" id="ARBA00023136"/>
    </source>
</evidence>
<dbReference type="Gene3D" id="3.30.450.20">
    <property type="entry name" value="PAS domain"/>
    <property type="match status" value="2"/>
</dbReference>
<keyword evidence="7 9" id="KW-0807">Transducer</keyword>
<dbReference type="CDD" id="cd12912">
    <property type="entry name" value="PDC2_MCP_like"/>
    <property type="match status" value="1"/>
</dbReference>
<feature type="transmembrane region" description="Helical" evidence="11">
    <location>
        <begin position="7"/>
        <end position="27"/>
    </location>
</feature>
<keyword evidence="15" id="KW-1185">Reference proteome</keyword>
<evidence type="ECO:0000256" key="10">
    <source>
        <dbReference type="SAM" id="Coils"/>
    </source>
</evidence>
<dbReference type="CDD" id="cd12913">
    <property type="entry name" value="PDC1_MCP_like"/>
    <property type="match status" value="1"/>
</dbReference>
<dbReference type="Pfam" id="PF00015">
    <property type="entry name" value="MCPsignal"/>
    <property type="match status" value="1"/>
</dbReference>
<comment type="subcellular location">
    <subcellularLocation>
        <location evidence="1">Cell membrane</location>
        <topology evidence="1">Multi-pass membrane protein</topology>
    </subcellularLocation>
</comment>
<dbReference type="PROSITE" id="PS50111">
    <property type="entry name" value="CHEMOTAXIS_TRANSDUC_2"/>
    <property type="match status" value="1"/>
</dbReference>
<dbReference type="CDD" id="cd06225">
    <property type="entry name" value="HAMP"/>
    <property type="match status" value="1"/>
</dbReference>
<dbReference type="SUPFAM" id="SSF58104">
    <property type="entry name" value="Methyl-accepting chemotaxis protein (MCP) signaling domain"/>
    <property type="match status" value="1"/>
</dbReference>
<dbReference type="InterPro" id="IPR004089">
    <property type="entry name" value="MCPsignal_dom"/>
</dbReference>
<dbReference type="RefSeq" id="WP_233050994.1">
    <property type="nucleotide sequence ID" value="NZ_JAIMJA010000001.1"/>
</dbReference>
<evidence type="ECO:0000256" key="4">
    <source>
        <dbReference type="ARBA" id="ARBA00022692"/>
    </source>
</evidence>
<evidence type="ECO:0000313" key="15">
    <source>
        <dbReference type="Proteomes" id="UP001201273"/>
    </source>
</evidence>
<dbReference type="Gene3D" id="1.10.287.950">
    <property type="entry name" value="Methyl-accepting chemotaxis protein"/>
    <property type="match status" value="1"/>
</dbReference>
<dbReference type="InterPro" id="IPR003660">
    <property type="entry name" value="HAMP_dom"/>
</dbReference>
<feature type="domain" description="Methyl-accepting transducer" evidence="12">
    <location>
        <begin position="354"/>
        <end position="590"/>
    </location>
</feature>
<dbReference type="PANTHER" id="PTHR32089">
    <property type="entry name" value="METHYL-ACCEPTING CHEMOTAXIS PROTEIN MCPB"/>
    <property type="match status" value="1"/>
</dbReference>
<dbReference type="Pfam" id="PF02743">
    <property type="entry name" value="dCache_1"/>
    <property type="match status" value="1"/>
</dbReference>
<dbReference type="PROSITE" id="PS50885">
    <property type="entry name" value="HAMP"/>
    <property type="match status" value="1"/>
</dbReference>
<evidence type="ECO:0000259" key="12">
    <source>
        <dbReference type="PROSITE" id="PS50111"/>
    </source>
</evidence>
<dbReference type="InterPro" id="IPR033479">
    <property type="entry name" value="dCache_1"/>
</dbReference>
<evidence type="ECO:0000256" key="3">
    <source>
        <dbReference type="ARBA" id="ARBA00022500"/>
    </source>
</evidence>
<dbReference type="SUPFAM" id="SSF103190">
    <property type="entry name" value="Sensory domain-like"/>
    <property type="match status" value="1"/>
</dbReference>
<organism evidence="14 15">
    <name type="scientific">Motilimonas cestriensis</name>
    <dbReference type="NCBI Taxonomy" id="2742685"/>
    <lineage>
        <taxon>Bacteria</taxon>
        <taxon>Pseudomonadati</taxon>
        <taxon>Pseudomonadota</taxon>
        <taxon>Gammaproteobacteria</taxon>
        <taxon>Alteromonadales</taxon>
        <taxon>Alteromonadales genera incertae sedis</taxon>
        <taxon>Motilimonas</taxon>
    </lineage>
</organism>
<dbReference type="EMBL" id="JAIMJA010000001">
    <property type="protein sequence ID" value="MCE2593381.1"/>
    <property type="molecule type" value="Genomic_DNA"/>
</dbReference>